<dbReference type="PANTHER" id="PTHR12598">
    <property type="entry name" value="COPPER HOMEOSTASIS PROTEIN CUTC"/>
    <property type="match status" value="1"/>
</dbReference>
<proteinExistence type="inferred from homology"/>
<keyword evidence="2" id="KW-0963">Cytoplasm</keyword>
<dbReference type="SUPFAM" id="SSF110395">
    <property type="entry name" value="CutC-like"/>
    <property type="match status" value="1"/>
</dbReference>
<sequence>MTADPSTDPVPEPVQAPAAPAQRGVALEIAVQDVAGAHAAVAGGADRLELCAALAGTGGLTPSTGMVAAVADALRGTGVGVHVLVRPRAGGFAFTEAEIDVQVRDVRAVLEAGADGVVVGAMTAAGEVDAAALAAFVAAAGGGDVTFHRAIDQVAEPVAVLDTLAAAGVRRVLTSGGAPRAGEALDVLGALAGRGRELGVEIMAGGGVRVQDVPALVGAGVHAVHLSARRTVVADGGPGGGGTSGYDVTDADLVAATRAALDAGTTP</sequence>
<dbReference type="InterPro" id="IPR036822">
    <property type="entry name" value="CutC-like_dom_sf"/>
</dbReference>
<dbReference type="HAMAP" id="MF_00795">
    <property type="entry name" value="CutC"/>
    <property type="match status" value="1"/>
</dbReference>
<evidence type="ECO:0000256" key="1">
    <source>
        <dbReference type="ARBA" id="ARBA00007768"/>
    </source>
</evidence>
<evidence type="ECO:0000256" key="2">
    <source>
        <dbReference type="HAMAP-Rule" id="MF_00795"/>
    </source>
</evidence>
<comment type="subcellular location">
    <subcellularLocation>
        <location evidence="2">Cytoplasm</location>
    </subcellularLocation>
</comment>
<protein>
    <recommendedName>
        <fullName evidence="2">PF03932 family protein CutC</fullName>
    </recommendedName>
</protein>
<dbReference type="PANTHER" id="PTHR12598:SF0">
    <property type="entry name" value="COPPER HOMEOSTASIS PROTEIN CUTC HOMOLOG"/>
    <property type="match status" value="1"/>
</dbReference>
<dbReference type="Proteomes" id="UP000189777">
    <property type="component" value="Unassembled WGS sequence"/>
</dbReference>
<dbReference type="EMBL" id="FUZQ01000001">
    <property type="protein sequence ID" value="SKC42749.1"/>
    <property type="molecule type" value="Genomic_DNA"/>
</dbReference>
<dbReference type="GO" id="GO:0005507">
    <property type="term" value="F:copper ion binding"/>
    <property type="evidence" value="ECO:0007669"/>
    <property type="project" value="TreeGrafter"/>
</dbReference>
<accession>A0A1T5IUA2</accession>
<comment type="similarity">
    <text evidence="1 2">Belongs to the CutC family.</text>
</comment>
<dbReference type="STRING" id="526729.SAMN04324258_0921"/>
<name>A0A1T5IUA2_9MICO</name>
<dbReference type="Gene3D" id="3.20.20.380">
    <property type="entry name" value="Copper homeostasis (CutC) domain"/>
    <property type="match status" value="1"/>
</dbReference>
<dbReference type="AlphaFoldDB" id="A0A1T5IUA2"/>
<evidence type="ECO:0000313" key="3">
    <source>
        <dbReference type="EMBL" id="SKC42749.1"/>
    </source>
</evidence>
<gene>
    <name evidence="2" type="primary">cutC</name>
    <name evidence="3" type="ORF">SAMN04324258_0921</name>
</gene>
<comment type="caution">
    <text evidence="2">Once thought to be involved in copper homeostasis, experiments in E.coli have shown this is not the case.</text>
</comment>
<dbReference type="InterPro" id="IPR005627">
    <property type="entry name" value="CutC-like"/>
</dbReference>
<dbReference type="GO" id="GO:0005737">
    <property type="term" value="C:cytoplasm"/>
    <property type="evidence" value="ECO:0007669"/>
    <property type="project" value="UniProtKB-SubCell"/>
</dbReference>
<reference evidence="3 4" key="1">
    <citation type="submission" date="2017-02" db="EMBL/GenBank/DDBJ databases">
        <authorList>
            <person name="Peterson S.W."/>
        </authorList>
    </citation>
    <scope>NUCLEOTIDE SEQUENCE [LARGE SCALE GENOMIC DNA]</scope>
    <source>
        <strain evidence="3 4">DSM 21481</strain>
    </source>
</reference>
<evidence type="ECO:0000313" key="4">
    <source>
        <dbReference type="Proteomes" id="UP000189777"/>
    </source>
</evidence>
<keyword evidence="4" id="KW-1185">Reference proteome</keyword>
<organism evidence="3 4">
    <name type="scientific">Krasilnikoviella flava</name>
    <dbReference type="NCBI Taxonomy" id="526729"/>
    <lineage>
        <taxon>Bacteria</taxon>
        <taxon>Bacillati</taxon>
        <taxon>Actinomycetota</taxon>
        <taxon>Actinomycetes</taxon>
        <taxon>Micrococcales</taxon>
        <taxon>Promicromonosporaceae</taxon>
        <taxon>Krasilnikoviella</taxon>
    </lineage>
</organism>
<dbReference type="Pfam" id="PF03932">
    <property type="entry name" value="CutC"/>
    <property type="match status" value="1"/>
</dbReference>